<dbReference type="InterPro" id="IPR032675">
    <property type="entry name" value="LRR_dom_sf"/>
</dbReference>
<dbReference type="PANTHER" id="PTHR24114">
    <property type="entry name" value="LEUCINE RICH REPEAT FAMILY PROTEIN"/>
    <property type="match status" value="1"/>
</dbReference>
<dbReference type="GO" id="GO:0005509">
    <property type="term" value="F:calcium ion binding"/>
    <property type="evidence" value="ECO:0007669"/>
    <property type="project" value="InterPro"/>
</dbReference>
<feature type="region of interest" description="Disordered" evidence="3">
    <location>
        <begin position="1243"/>
        <end position="1270"/>
    </location>
</feature>
<dbReference type="Pfam" id="PF13499">
    <property type="entry name" value="EF-hand_7"/>
    <property type="match status" value="1"/>
</dbReference>
<dbReference type="EMBL" id="BRXX01000315">
    <property type="protein sequence ID" value="GMI04326.1"/>
    <property type="molecule type" value="Genomic_DNA"/>
</dbReference>
<dbReference type="InterPro" id="IPR052394">
    <property type="entry name" value="LRR-containing"/>
</dbReference>
<keyword evidence="1" id="KW-0106">Calcium</keyword>
<dbReference type="SUPFAM" id="SSF52047">
    <property type="entry name" value="RNI-like"/>
    <property type="match status" value="2"/>
</dbReference>
<dbReference type="Pfam" id="PF13202">
    <property type="entry name" value="EF-hand_5"/>
    <property type="match status" value="1"/>
</dbReference>
<dbReference type="Gene3D" id="1.10.238.10">
    <property type="entry name" value="EF-hand"/>
    <property type="match status" value="2"/>
</dbReference>
<name>A0A9W7CDT8_9STRA</name>
<dbReference type="PANTHER" id="PTHR24114:SF2">
    <property type="entry name" value="F-BOX DOMAIN-CONTAINING PROTEIN-RELATED"/>
    <property type="match status" value="1"/>
</dbReference>
<proteinExistence type="predicted"/>
<feature type="domain" description="EF-hand" evidence="4">
    <location>
        <begin position="107"/>
        <end position="142"/>
    </location>
</feature>
<evidence type="ECO:0000313" key="6">
    <source>
        <dbReference type="Proteomes" id="UP001165160"/>
    </source>
</evidence>
<comment type="caution">
    <text evidence="5">The sequence shown here is derived from an EMBL/GenBank/DDBJ whole genome shotgun (WGS) entry which is preliminary data.</text>
</comment>
<dbReference type="InterPro" id="IPR018247">
    <property type="entry name" value="EF_Hand_1_Ca_BS"/>
</dbReference>
<sequence>MSSSSLSELLANDQVEQKLRADELHDKTEEEVKLEDTYIKGNERRSILVQKTAIQSQRQAHVERVRAAFLLIDTDHSGELDATEIIKGIHRNSDVRSILLLPEDSEISASEYDELFKRIDVDDSSGVSYEEFEVFVDTIFSEERQRKLDDARQKREEEEEKLRQDHKLGLKRAEDRLMAAEESLTIIKDKFKESLGEMEVEESLEIIKADVTNYLTSEKPLQRELAEAWYEVWESRRLLQIHKDGKSDHEDLNVDPKFEAKYEAWSNRLETWERWNDVDVAFSSLAGEGRDTVSADHVTDALERNELKFLKLLGLPPKPSTLGNLLFMAAEESEQEEEEEKKTTDKSALNPVDAAIQTLESFNTIEIHSHHFTMTFSPTIGNVQSAFSLIACDDPNTPPRPSGTIKVKDLKKALLSNNAKLFKLLDITTENASFDKTYSKLLKLSPDSPLDLATFLDMFVPDYKAYLAFVRLKKVLPPSLSTEVSVGGSKTTPEELTEFYEKDVFAAHLIKQQTNNTIASMLESLPDIDITRRHLVMFLEPKFSKLILSPSKFTSADDEQETQEDQGGKGGEGAPAADKNIGVVTKSAVEAAFQLINVNNKRTLNRKELITSLRDNKLVQRLLQLPTKNHAHNNRWKKMMGKLNSGKYEDCGLPDFISLFEGVHEDVNLEEQKFEERKRRGSLSRRNSKEQTGVVIHKKIVPVLNFELAEKYLRTRKAFDMLDLNGDGMLSTDELEEQVIRNSELRELLDLSLDELDVVVKRLDIHVMSANIDWELFRSFFVPMEAPPESLDNNNNNNNDNNENGLDNNRHKISENIKGYAGDNVDIWRSGEMGADRVMADMVSSMEAMIDTTKDDQEPDPALPYDEEVVQDLGWIDEEDMYERMEEEGPPPIPERGTEMKLDAPYIDGPQWYVVMSPREKLGMEGPMGIKSLLDFWDDEIIDSHTLVWKEGLNDWLPIDDVADLKAQLLLPELHSTFRPNTAPGSLSSFEKKVKKIIDPKPMKLEVIGLDKPCHYCGGIATCHIDDVHNHRQLNQGLKDGIAVSSEDDEKSEILNDFIFLGNAAASRERNVEIMEYTHIINCSKELPCYWDLDADNNTWIRNSVREDVDGTVIGDDKAIMKYRRLKKLNIKYFRVKLDDDPFGRPDTAASRYTADSWKESEFSSRPLTALTDPFFASSRPGTGAGSSRPGSRSLSSRPMTGGGSRPMTAADIEMIPEFEHTKEEEEYALGYNAAAVTIQANYRGSKSRESSRPGTGEDRGPPPIPTQKPLSAEQIAAIEEAKAKLDHMKRQVVDQIISGFEAVYEWLSRENQSRKVRCLVHSLTGSCSAASVIGAYIIRTQGLTYSEVLSHLRTKHGIQRIQIHDTVWEDALRIYSQTYSIGQLICDDCFLEQFVEGKADERAFSERVENVVERLKQNDRSLQILDLRDETLGGTPADDDEASENGISFLCNALRDSYYLMQLNLSGNNLNDEDCTHIGSALLTNDGLMSLNLSYNSIGCKGAKELAAALKLHKLAVLNVGYNVIKGAGGSEIGKMLRHNQNLVDLDLGNNSIGDVGGHDLFDALTTPLYESEEVMMKKAKVYEQGGVVDDIGEVFNSTLTSLNVSCNDLGQESAKRLVGVLQVNMVLTTLNLDYNPKLGNTEVRELASAMRTYQPSLEWLHFSDNNVGNDVAGAFARVIGDQSCLLRKLTLAQNCLRSTGISRISSSLKDNHLLVFLDLARNPMGSKGALHLAEALKSNSVLKELLIDCCGIDAEGAKGLGEVLCVNTSLTRLDLADNSLLTKGVNCIAAGMSENVGIKDLNLTNTGIGVKSSEKLSDALKANSTLEVLNLSNNQVRNHGTVKLAEALTSNHTLRSLNLGFNSINAVGIQAITTAMETTSQSREDAKALELDVILVGNQFSKAEGEVQNAQIMVPPKLARSKITWENATDSTLDVPMWSKKEENNNFVRRPSFSQAAGEEFDLSHPHSEFAITNNLITSKSEDNFGIITEVAEPVDVPRWRDTMAKAGNNIENIEGPSSWNNAFKKGL</sequence>
<dbReference type="SUPFAM" id="SSF47473">
    <property type="entry name" value="EF-hand"/>
    <property type="match status" value="2"/>
</dbReference>
<organism evidence="5 6">
    <name type="scientific">Triparma verrucosa</name>
    <dbReference type="NCBI Taxonomy" id="1606542"/>
    <lineage>
        <taxon>Eukaryota</taxon>
        <taxon>Sar</taxon>
        <taxon>Stramenopiles</taxon>
        <taxon>Ochrophyta</taxon>
        <taxon>Bolidophyceae</taxon>
        <taxon>Parmales</taxon>
        <taxon>Triparmaceae</taxon>
        <taxon>Triparma</taxon>
    </lineage>
</organism>
<accession>A0A9W7CDT8</accession>
<evidence type="ECO:0000259" key="4">
    <source>
        <dbReference type="PROSITE" id="PS50222"/>
    </source>
</evidence>
<dbReference type="InterPro" id="IPR029021">
    <property type="entry name" value="Prot-tyrosine_phosphatase-like"/>
</dbReference>
<dbReference type="PROSITE" id="PS50096">
    <property type="entry name" value="IQ"/>
    <property type="match status" value="1"/>
</dbReference>
<feature type="compositionally biased region" description="Basic and acidic residues" evidence="3">
    <location>
        <begin position="1247"/>
        <end position="1261"/>
    </location>
</feature>
<dbReference type="InterPro" id="IPR001611">
    <property type="entry name" value="Leu-rich_rpt"/>
</dbReference>
<protein>
    <recommendedName>
        <fullName evidence="4">EF-hand domain-containing protein</fullName>
    </recommendedName>
</protein>
<keyword evidence="2" id="KW-0175">Coiled coil</keyword>
<feature type="domain" description="EF-hand" evidence="4">
    <location>
        <begin position="710"/>
        <end position="745"/>
    </location>
</feature>
<dbReference type="SMART" id="SM00054">
    <property type="entry name" value="EFh"/>
    <property type="match status" value="4"/>
</dbReference>
<evidence type="ECO:0000256" key="3">
    <source>
        <dbReference type="SAM" id="MobiDB-lite"/>
    </source>
</evidence>
<dbReference type="Gene3D" id="3.80.10.10">
    <property type="entry name" value="Ribonuclease Inhibitor"/>
    <property type="match status" value="4"/>
</dbReference>
<dbReference type="InterPro" id="IPR025640">
    <property type="entry name" value="GYF_2"/>
</dbReference>
<reference evidence="6" key="1">
    <citation type="journal article" date="2023" name="Commun. Biol.">
        <title>Genome analysis of Parmales, the sister group of diatoms, reveals the evolutionary specialization of diatoms from phago-mixotrophs to photoautotrophs.</title>
        <authorList>
            <person name="Ban H."/>
            <person name="Sato S."/>
            <person name="Yoshikawa S."/>
            <person name="Yamada K."/>
            <person name="Nakamura Y."/>
            <person name="Ichinomiya M."/>
            <person name="Sato N."/>
            <person name="Blanc-Mathieu R."/>
            <person name="Endo H."/>
            <person name="Kuwata A."/>
            <person name="Ogata H."/>
        </authorList>
    </citation>
    <scope>NUCLEOTIDE SEQUENCE [LARGE SCALE GENOMIC DNA]</scope>
    <source>
        <strain evidence="6">NIES 3699</strain>
    </source>
</reference>
<dbReference type="PROSITE" id="PS50222">
    <property type="entry name" value="EF_HAND_2"/>
    <property type="match status" value="3"/>
</dbReference>
<dbReference type="InterPro" id="IPR011992">
    <property type="entry name" value="EF-hand-dom_pair"/>
</dbReference>
<feature type="coiled-coil region" evidence="2">
    <location>
        <begin position="141"/>
        <end position="190"/>
    </location>
</feature>
<keyword evidence="6" id="KW-1185">Reference proteome</keyword>
<gene>
    <name evidence="5" type="ORF">TrVE_jg9457</name>
</gene>
<feature type="region of interest" description="Disordered" evidence="3">
    <location>
        <begin position="554"/>
        <end position="579"/>
    </location>
</feature>
<dbReference type="PROSITE" id="PS00018">
    <property type="entry name" value="EF_HAND_1"/>
    <property type="match status" value="2"/>
</dbReference>
<dbReference type="Pfam" id="PF13516">
    <property type="entry name" value="LRR_6"/>
    <property type="match status" value="6"/>
</dbReference>
<evidence type="ECO:0000256" key="2">
    <source>
        <dbReference type="SAM" id="Coils"/>
    </source>
</evidence>
<feature type="compositionally biased region" description="Low complexity" evidence="3">
    <location>
        <begin position="1178"/>
        <end position="1199"/>
    </location>
</feature>
<dbReference type="InterPro" id="IPR002048">
    <property type="entry name" value="EF_hand_dom"/>
</dbReference>
<feature type="domain" description="EF-hand" evidence="4">
    <location>
        <begin position="60"/>
        <end position="95"/>
    </location>
</feature>
<evidence type="ECO:0000256" key="1">
    <source>
        <dbReference type="ARBA" id="ARBA00022837"/>
    </source>
</evidence>
<dbReference type="Pfam" id="PF14237">
    <property type="entry name" value="GYF_2"/>
    <property type="match status" value="1"/>
</dbReference>
<feature type="region of interest" description="Disordered" evidence="3">
    <location>
        <begin position="1172"/>
        <end position="1208"/>
    </location>
</feature>
<dbReference type="Proteomes" id="UP001165160">
    <property type="component" value="Unassembled WGS sequence"/>
</dbReference>
<dbReference type="Gene3D" id="3.90.190.10">
    <property type="entry name" value="Protein tyrosine phosphatase superfamily"/>
    <property type="match status" value="1"/>
</dbReference>
<evidence type="ECO:0000313" key="5">
    <source>
        <dbReference type="EMBL" id="GMI04326.1"/>
    </source>
</evidence>
<dbReference type="SUPFAM" id="SSF52799">
    <property type="entry name" value="(Phosphotyrosine protein) phosphatases II"/>
    <property type="match status" value="1"/>
</dbReference>
<dbReference type="SMART" id="SM00368">
    <property type="entry name" value="LRR_RI"/>
    <property type="match status" value="14"/>
</dbReference>